<reference evidence="1" key="1">
    <citation type="submission" date="2014-12" db="EMBL/GenBank/DDBJ databases">
        <title>Insight into the proteome of Arion vulgaris.</title>
        <authorList>
            <person name="Aradska J."/>
            <person name="Bulat T."/>
            <person name="Smidak R."/>
            <person name="Sarate P."/>
            <person name="Gangsoo J."/>
            <person name="Sialana F."/>
            <person name="Bilban M."/>
            <person name="Lubec G."/>
        </authorList>
    </citation>
    <scope>NUCLEOTIDE SEQUENCE</scope>
    <source>
        <tissue evidence="1">Skin</tissue>
    </source>
</reference>
<organism evidence="1">
    <name type="scientific">Arion vulgaris</name>
    <dbReference type="NCBI Taxonomy" id="1028688"/>
    <lineage>
        <taxon>Eukaryota</taxon>
        <taxon>Metazoa</taxon>
        <taxon>Spiralia</taxon>
        <taxon>Lophotrochozoa</taxon>
        <taxon>Mollusca</taxon>
        <taxon>Gastropoda</taxon>
        <taxon>Heterobranchia</taxon>
        <taxon>Euthyneura</taxon>
        <taxon>Panpulmonata</taxon>
        <taxon>Eupulmonata</taxon>
        <taxon>Stylommatophora</taxon>
        <taxon>Helicina</taxon>
        <taxon>Arionoidea</taxon>
        <taxon>Arionidae</taxon>
        <taxon>Arion</taxon>
    </lineage>
</organism>
<sequence length="96" mass="10805">SNSTKMTTLFSYSDIHETAIDVIDDEKDNTVPAPVDLHVNKLNYTVTDKIGTWWQKLTHFQMPWEWFGTGTTNHILQDVTFTVKSGQLMAIMGGSG</sequence>
<gene>
    <name evidence="1" type="primary">ORF23042</name>
</gene>
<evidence type="ECO:0000313" key="1">
    <source>
        <dbReference type="EMBL" id="CEK54528.1"/>
    </source>
</evidence>
<proteinExistence type="predicted"/>
<name>A0A0B6YEA4_9EUPU</name>
<dbReference type="AlphaFoldDB" id="A0A0B6YEA4"/>
<feature type="non-terminal residue" evidence="1">
    <location>
        <position position="1"/>
    </location>
</feature>
<feature type="non-terminal residue" evidence="1">
    <location>
        <position position="96"/>
    </location>
</feature>
<dbReference type="EMBL" id="HACG01007663">
    <property type="protein sequence ID" value="CEK54528.1"/>
    <property type="molecule type" value="Transcribed_RNA"/>
</dbReference>
<accession>A0A0B6YEA4</accession>
<protein>
    <submittedName>
        <fullName evidence="1">Uncharacterized protein</fullName>
    </submittedName>
</protein>